<gene>
    <name evidence="2" type="ORF">METZ01_LOCUS419099</name>
</gene>
<dbReference type="AlphaFoldDB" id="A0A382X6L5"/>
<sequence>QRKLVALISASKDGAILARTLEHFDVQSARGSSSRRGAQAIRELATWAEKGYDLAITPDGPRGPCYRVQEGIVALAQITGHPIVPISACTHWKKCFKSWDAFQFPLPFTRCDVRIGKPIWVSHEASDDERERHRAELESQMHVITED</sequence>
<dbReference type="SUPFAM" id="SSF69593">
    <property type="entry name" value="Glycerol-3-phosphate (1)-acyltransferase"/>
    <property type="match status" value="1"/>
</dbReference>
<dbReference type="EMBL" id="UINC01165064">
    <property type="protein sequence ID" value="SVD66245.1"/>
    <property type="molecule type" value="Genomic_DNA"/>
</dbReference>
<feature type="non-terminal residue" evidence="2">
    <location>
        <position position="1"/>
    </location>
</feature>
<accession>A0A382X6L5</accession>
<reference evidence="2" key="1">
    <citation type="submission" date="2018-05" db="EMBL/GenBank/DDBJ databases">
        <authorList>
            <person name="Lanie J.A."/>
            <person name="Ng W.-L."/>
            <person name="Kazmierczak K.M."/>
            <person name="Andrzejewski T.M."/>
            <person name="Davidsen T.M."/>
            <person name="Wayne K.J."/>
            <person name="Tettelin H."/>
            <person name="Glass J.I."/>
            <person name="Rusch D."/>
            <person name="Podicherti R."/>
            <person name="Tsui H.-C.T."/>
            <person name="Winkler M.E."/>
        </authorList>
    </citation>
    <scope>NUCLEOTIDE SEQUENCE</scope>
</reference>
<evidence type="ECO:0000313" key="2">
    <source>
        <dbReference type="EMBL" id="SVD66245.1"/>
    </source>
</evidence>
<feature type="domain" description="DUF374" evidence="1">
    <location>
        <begin position="2"/>
        <end position="64"/>
    </location>
</feature>
<name>A0A382X6L5_9ZZZZ</name>
<proteinExistence type="predicted"/>
<protein>
    <recommendedName>
        <fullName evidence="1">DUF374 domain-containing protein</fullName>
    </recommendedName>
</protein>
<evidence type="ECO:0000259" key="1">
    <source>
        <dbReference type="Pfam" id="PF04028"/>
    </source>
</evidence>
<dbReference type="Pfam" id="PF04028">
    <property type="entry name" value="DUF374"/>
    <property type="match status" value="1"/>
</dbReference>
<dbReference type="InterPro" id="IPR007172">
    <property type="entry name" value="DUF374"/>
</dbReference>
<dbReference type="CDD" id="cd07983">
    <property type="entry name" value="LPLAT_DUF374-like"/>
    <property type="match status" value="1"/>
</dbReference>
<organism evidence="2">
    <name type="scientific">marine metagenome</name>
    <dbReference type="NCBI Taxonomy" id="408172"/>
    <lineage>
        <taxon>unclassified sequences</taxon>
        <taxon>metagenomes</taxon>
        <taxon>ecological metagenomes</taxon>
    </lineage>
</organism>